<dbReference type="Proteomes" id="UP001185792">
    <property type="component" value="Unassembled WGS sequence"/>
</dbReference>
<protein>
    <submittedName>
        <fullName evidence="2">DUF6640 family protein</fullName>
    </submittedName>
</protein>
<feature type="transmembrane region" description="Helical" evidence="1">
    <location>
        <begin position="21"/>
        <end position="38"/>
    </location>
</feature>
<organism evidence="2 3">
    <name type="scientific">Williamsia marianensis</name>
    <dbReference type="NCBI Taxonomy" id="85044"/>
    <lineage>
        <taxon>Bacteria</taxon>
        <taxon>Bacillati</taxon>
        <taxon>Actinomycetota</taxon>
        <taxon>Actinomycetes</taxon>
        <taxon>Mycobacteriales</taxon>
        <taxon>Nocardiaceae</taxon>
        <taxon>Williamsia</taxon>
    </lineage>
</organism>
<keyword evidence="3" id="KW-1185">Reference proteome</keyword>
<comment type="caution">
    <text evidence="2">The sequence shown here is derived from an EMBL/GenBank/DDBJ whole genome shotgun (WGS) entry which is preliminary data.</text>
</comment>
<dbReference type="InterPro" id="IPR046580">
    <property type="entry name" value="DUF6640"/>
</dbReference>
<keyword evidence="1" id="KW-0472">Membrane</keyword>
<evidence type="ECO:0000313" key="2">
    <source>
        <dbReference type="EMBL" id="MDV7137085.1"/>
    </source>
</evidence>
<feature type="transmembrane region" description="Helical" evidence="1">
    <location>
        <begin position="125"/>
        <end position="146"/>
    </location>
</feature>
<gene>
    <name evidence="2" type="ORF">R4198_25615</name>
</gene>
<feature type="transmembrane region" description="Helical" evidence="1">
    <location>
        <begin position="58"/>
        <end position="74"/>
    </location>
</feature>
<name>A0ABU4F0P6_WILMA</name>
<sequence>MAASSVAQVKAERGPSVGRKVLRVVAGVTVVGGFAADWNRTHLFNPGWPPHARFHDAQTIAVGALLGMGGLWALNRKGPELQRDTALGALLPAFFWASMGAAFGFPGTEGLQSEFPELVPRVRGVWIDERFASTGMLGLIAVGYCLDRRSQARQARR</sequence>
<accession>A0ABU4F0P6</accession>
<keyword evidence="1" id="KW-0812">Transmembrane</keyword>
<reference evidence="2 3" key="1">
    <citation type="submission" date="2023-10" db="EMBL/GenBank/DDBJ databases">
        <title>Development of a sustainable strategy for remediation of hydrocarbon-contaminated territories based on the waste exchange concept.</title>
        <authorList>
            <person name="Krivoruchko A."/>
        </authorList>
    </citation>
    <scope>NUCLEOTIDE SEQUENCE [LARGE SCALE GENOMIC DNA]</scope>
    <source>
        <strain evidence="2 3">IEGM 1236</strain>
    </source>
</reference>
<proteinExistence type="predicted"/>
<dbReference type="EMBL" id="JAWLUM010000009">
    <property type="protein sequence ID" value="MDV7137085.1"/>
    <property type="molecule type" value="Genomic_DNA"/>
</dbReference>
<keyword evidence="1" id="KW-1133">Transmembrane helix</keyword>
<evidence type="ECO:0000313" key="3">
    <source>
        <dbReference type="Proteomes" id="UP001185792"/>
    </source>
</evidence>
<dbReference type="Pfam" id="PF20345">
    <property type="entry name" value="DUF6640"/>
    <property type="match status" value="1"/>
</dbReference>
<feature type="transmembrane region" description="Helical" evidence="1">
    <location>
        <begin position="86"/>
        <end position="105"/>
    </location>
</feature>
<evidence type="ECO:0000256" key="1">
    <source>
        <dbReference type="SAM" id="Phobius"/>
    </source>
</evidence>
<dbReference type="RefSeq" id="WP_317714952.1">
    <property type="nucleotide sequence ID" value="NZ_JAWLUM010000009.1"/>
</dbReference>